<dbReference type="Proteomes" id="UP000321062">
    <property type="component" value="Chromosome"/>
</dbReference>
<proteinExistence type="predicted"/>
<name>A0A5B9DWW5_9HYPH</name>
<organism evidence="2 3">
    <name type="scientific">Paradevosia tibetensis</name>
    <dbReference type="NCBI Taxonomy" id="1447062"/>
    <lineage>
        <taxon>Bacteria</taxon>
        <taxon>Pseudomonadati</taxon>
        <taxon>Pseudomonadota</taxon>
        <taxon>Alphaproteobacteria</taxon>
        <taxon>Hyphomicrobiales</taxon>
        <taxon>Devosiaceae</taxon>
        <taxon>Paradevosia</taxon>
    </lineage>
</organism>
<dbReference type="KEGG" id="yti:FNA67_09620"/>
<dbReference type="EMBL" id="CP041690">
    <property type="protein sequence ID" value="QEE22758.1"/>
    <property type="molecule type" value="Genomic_DNA"/>
</dbReference>
<feature type="region of interest" description="Disordered" evidence="1">
    <location>
        <begin position="1"/>
        <end position="20"/>
    </location>
</feature>
<evidence type="ECO:0000313" key="3">
    <source>
        <dbReference type="Proteomes" id="UP000321062"/>
    </source>
</evidence>
<reference evidence="2 3" key="1">
    <citation type="journal article" date="2015" name="Int. J. Syst. Evol. Microbiol.">
        <title>Youhaiella tibetensis gen. nov., sp. nov., isolated from subsurface sediment.</title>
        <authorList>
            <person name="Wang Y.X."/>
            <person name="Huang F.Q."/>
            <person name="Nogi Y."/>
            <person name="Pang S.J."/>
            <person name="Wang P.K."/>
            <person name="Lv J."/>
        </authorList>
    </citation>
    <scope>NUCLEOTIDE SEQUENCE [LARGE SCALE GENOMIC DNA]</scope>
    <source>
        <strain evidence="3">fig4</strain>
    </source>
</reference>
<keyword evidence="3" id="KW-1185">Reference proteome</keyword>
<sequence length="90" mass="9535">MSSSPPTTVTPPSVVAPPKAPAYSRNEVVQAIIAESIASTGGNCPCPYNVDRRGRRCGGRSAYSRPGGASPICFAEQVTPQMIERYLSKH</sequence>
<dbReference type="OrthoDB" id="7433551at2"/>
<evidence type="ECO:0000313" key="2">
    <source>
        <dbReference type="EMBL" id="QEE22758.1"/>
    </source>
</evidence>
<accession>A0A5B9DWW5</accession>
<dbReference type="AlphaFoldDB" id="A0A5B9DWW5"/>
<evidence type="ECO:0000256" key="1">
    <source>
        <dbReference type="SAM" id="MobiDB-lite"/>
    </source>
</evidence>
<feature type="compositionally biased region" description="Low complexity" evidence="1">
    <location>
        <begin position="1"/>
        <end position="13"/>
    </location>
</feature>
<gene>
    <name evidence="2" type="ORF">FNA67_09620</name>
</gene>
<protein>
    <submittedName>
        <fullName evidence="2">Uncharacterized protein</fullName>
    </submittedName>
</protein>